<gene>
    <name evidence="2" type="ORF">H8S33_09990</name>
</gene>
<dbReference type="SUPFAM" id="SSF89360">
    <property type="entry name" value="HesB-like domain"/>
    <property type="match status" value="1"/>
</dbReference>
<proteinExistence type="predicted"/>
<keyword evidence="3" id="KW-1185">Reference proteome</keyword>
<dbReference type="Gene3D" id="2.60.300.12">
    <property type="entry name" value="HesB-like domain"/>
    <property type="match status" value="1"/>
</dbReference>
<feature type="domain" description="Core" evidence="1">
    <location>
        <begin position="1"/>
        <end position="97"/>
    </location>
</feature>
<accession>A0A923L605</accession>
<organism evidence="2 3">
    <name type="scientific">Ornithinibacillus hominis</name>
    <dbReference type="NCBI Taxonomy" id="2763055"/>
    <lineage>
        <taxon>Bacteria</taxon>
        <taxon>Bacillati</taxon>
        <taxon>Bacillota</taxon>
        <taxon>Bacilli</taxon>
        <taxon>Bacillales</taxon>
        <taxon>Bacillaceae</taxon>
        <taxon>Ornithinibacillus</taxon>
    </lineage>
</organism>
<comment type="caution">
    <text evidence="2">The sequence shown here is derived from an EMBL/GenBank/DDBJ whole genome shotgun (WGS) entry which is preliminary data.</text>
</comment>
<evidence type="ECO:0000313" key="2">
    <source>
        <dbReference type="EMBL" id="MBC5637137.1"/>
    </source>
</evidence>
<protein>
    <submittedName>
        <fullName evidence="2">Iron-sulfur cluster biosynthesis family protein</fullName>
    </submittedName>
</protein>
<dbReference type="InterPro" id="IPR000361">
    <property type="entry name" value="ATAP_core_dom"/>
</dbReference>
<sequence>MKLTITENAQHKLNELNINNMTYILLRYDTEGLGCGVNGMPTFRFLSQKEETHQDVENDTFPTIINSMQAVFFAEEMKLDYVNGTFRLSSPEGILNPFISTTSVVN</sequence>
<dbReference type="Proteomes" id="UP000637359">
    <property type="component" value="Unassembled WGS sequence"/>
</dbReference>
<evidence type="ECO:0000259" key="1">
    <source>
        <dbReference type="Pfam" id="PF01521"/>
    </source>
</evidence>
<name>A0A923L605_9BACI</name>
<dbReference type="EMBL" id="JACOOL010000006">
    <property type="protein sequence ID" value="MBC5637137.1"/>
    <property type="molecule type" value="Genomic_DNA"/>
</dbReference>
<dbReference type="RefSeq" id="WP_186869845.1">
    <property type="nucleotide sequence ID" value="NZ_JACOOL010000006.1"/>
</dbReference>
<evidence type="ECO:0000313" key="3">
    <source>
        <dbReference type="Proteomes" id="UP000637359"/>
    </source>
</evidence>
<dbReference type="InterPro" id="IPR035903">
    <property type="entry name" value="HesB-like_dom_sf"/>
</dbReference>
<dbReference type="Pfam" id="PF01521">
    <property type="entry name" value="Fe-S_biosyn"/>
    <property type="match status" value="1"/>
</dbReference>
<dbReference type="AlphaFoldDB" id="A0A923L605"/>
<reference evidence="2" key="1">
    <citation type="submission" date="2020-08" db="EMBL/GenBank/DDBJ databases">
        <title>Genome public.</title>
        <authorList>
            <person name="Liu C."/>
            <person name="Sun Q."/>
        </authorList>
    </citation>
    <scope>NUCLEOTIDE SEQUENCE</scope>
    <source>
        <strain evidence="2">BX22</strain>
    </source>
</reference>